<organism evidence="3 4">
    <name type="scientific">Paraoerskovia sediminicola</name>
    <dbReference type="NCBI Taxonomy" id="1138587"/>
    <lineage>
        <taxon>Bacteria</taxon>
        <taxon>Bacillati</taxon>
        <taxon>Actinomycetota</taxon>
        <taxon>Actinomycetes</taxon>
        <taxon>Micrococcales</taxon>
        <taxon>Cellulomonadaceae</taxon>
        <taxon>Paraoerskovia</taxon>
    </lineage>
</organism>
<evidence type="ECO:0000313" key="3">
    <source>
        <dbReference type="EMBL" id="BDZ41119.1"/>
    </source>
</evidence>
<dbReference type="Proteomes" id="UP001321475">
    <property type="component" value="Chromosome"/>
</dbReference>
<gene>
    <name evidence="3" type="ORF">GCM10025865_04180</name>
</gene>
<feature type="region of interest" description="Disordered" evidence="1">
    <location>
        <begin position="190"/>
        <end position="248"/>
    </location>
</feature>
<feature type="compositionally biased region" description="Low complexity" evidence="1">
    <location>
        <begin position="1882"/>
        <end position="1901"/>
    </location>
</feature>
<dbReference type="InterPro" id="IPR051172">
    <property type="entry name" value="Chlamydia_OmcB"/>
</dbReference>
<feature type="domain" description="DUF11" evidence="2">
    <location>
        <begin position="1275"/>
        <end position="1385"/>
    </location>
</feature>
<dbReference type="InterPro" id="IPR047589">
    <property type="entry name" value="DUF11_rpt"/>
</dbReference>
<feature type="domain" description="DUF11" evidence="2">
    <location>
        <begin position="1825"/>
        <end position="1874"/>
    </location>
</feature>
<proteinExistence type="predicted"/>
<dbReference type="RefSeq" id="WP_286218361.1">
    <property type="nucleotide sequence ID" value="NZ_AP027729.1"/>
</dbReference>
<dbReference type="Pfam" id="PF01345">
    <property type="entry name" value="DUF11"/>
    <property type="match status" value="6"/>
</dbReference>
<feature type="domain" description="DUF11" evidence="2">
    <location>
        <begin position="961"/>
        <end position="1080"/>
    </location>
</feature>
<reference evidence="4" key="1">
    <citation type="journal article" date="2019" name="Int. J. Syst. Evol. Microbiol.">
        <title>The Global Catalogue of Microorganisms (GCM) 10K type strain sequencing project: providing services to taxonomists for standard genome sequencing and annotation.</title>
        <authorList>
            <consortium name="The Broad Institute Genomics Platform"/>
            <consortium name="The Broad Institute Genome Sequencing Center for Infectious Disease"/>
            <person name="Wu L."/>
            <person name="Ma J."/>
        </authorList>
    </citation>
    <scope>NUCLEOTIDE SEQUENCE [LARGE SCALE GENOMIC DNA]</scope>
    <source>
        <strain evidence="4">NBRC 108565</strain>
    </source>
</reference>
<dbReference type="NCBIfam" id="TIGR01451">
    <property type="entry name" value="B_ant_repeat"/>
    <property type="match status" value="6"/>
</dbReference>
<accession>A0ABM8FZ79</accession>
<sequence length="1901" mass="195424">MTNTGESYASPDARVVPTFDADGVPIASGSVDSDSDDSTTTLTAIEVDKSEPSPEGELMRGLHDGFSTVYTLRIRTTDQAGVDGVVVTDYLPAELEFLGCGGVDNSQTVTEEYPGSGGLDATPVVADCVAPDSVETVTDPAPDGGTTYPAGVYTKLTWDLGDLPAGADVSLPYAAGIGLQANVAFPDPAPDAASGLQGANLDNNTGAATQEQSSESSVTNVARVSGDYTGDVEPGTPTTVENEDSVSRSIEDLRIRKDVDPTEFSAGDVATYTITVDASEYAAQGGVKLIDTIPDGVCPLDDQTNYSPSGATCDPDAAYAPTISVAGGPDEPLPYQRVEVLPNGGYAVYFGEIAQLADEQTAVVTYYGRMLDEYEGGPDTGLKTASGDEFTNRVAASATTIPIPGIPDQSTTVNDISDATQTSTGPSLDKKILPRGRLDAGDPCPTDASLYVEADDPGVDAEDLLYRLGDRVCFIVRADFSAETSTRNPVVGDYLPVGTEYEAGSAITTPVNTVATVDFNETEAVAGAVPVWLLGDLTNGIRYVPKGAVFESVVAARVVAPADGTEPEVRGNLVKMRIESNGGAARSYRDSVPFELAPAADVLVTKGVQSVDVPAFSTADPDVDGIEVEEGSHVVFRVDVTNNGSTATGNDFSVRDLDVWDVLPQGIRCTQIGGITNFIDDTGTGPVYGTCTDPGDAGQPPFTLSGVRSAVRWQFPVDPADVDRWQVEFGQTRTLNYTMTIPTPTSAGVTLTNTAAVRSYEAFTNETNVGATYYPADNIDDTVAAAQENAPAATDDSNVFTPGAVVSKSGTTSITESGNNTPSQAVPGELVTYSYAVDIPAQTSVFQATLTDPIPNQLEIVAPAPSGAFIADPTNPVRDTLPAGFSVDADGTLTFPETYTNSTDLTQRFEVTLTTRVKSTVGGQPTLTNTATFRSFDEVGGAPVVTPPASYQVQVRQPAPAVAKVADPTVVRGGDTVEYTLTASNTNNRPPLHDAWLVDCIPAGLTFDAFGPGSGTTLGPDLGADGCAPDEERIAFALDEVLAGGGNAVTRTYTATVDTSAVGGDEYTNTVTLTGSSLDDGTADGPGDTPSTPGDPNERQYSAQDSATVLVPGAGTAKFVTPERATIGETVTYTVVATVPSDTNFYQAAITDQVPAGIDAGSLELQSVTCVGFSGVTDCGATLLPPTGGPDGSTLLGMYVGDVTAAPTTRVLTIRYSGVVADIGSNVAGATIVNQAVARWDNVDLATDPPDPSYAWTNTGITRTATVTVLEPSVTIDKSVSDQTPEPGDRFTYTLDVANATGDLVSPAYNATVSDVVPVGVEVFPTSISNGGSYDPTTRTITWLPADLPGPLDPGASFALSYDATLAESPTITGDPLTNTASLDSYEGLPSGGRTYAGNDSDATVTPDLPLITAVKEATDGPTAYIGDPYTWTITLTNTGTGTAYGVTAVDTLPESWSYVPGSATVTSPDLGSEAREPVLLPAGDPTTATWAALGQLAPNESATVTFQAQPDADVVTTPGVGHAVPQVNSARAIAFDQTAETGSANGPYGGDRATATTYIDAVDLLLEKSHDPTAPVVAGQTLDWTIDVSNQSATDTAAAPIEVSDTLPAGVSFVGATGSGWTCTENAGAVHCARSNAADTLAPGASLPPITVTVAIPADAAEGTTLENSATVSSPTYELVPADNTDTDSVSVTTLADLAIDKNLTGTLVAGTDATYTLDVTNLGPSDSLAPIRVEDTLPAGTTFVSGVGTDWACADQGAGVVRCEYSADLPAGAPAEQLAITVSVPSGTVGDLTNTATVTGSTTDPNPDNDTDSTTDTVTTVADVRIDKRATVDLVAGEDATYELRVDNDGPSDAAGVSITDDLPAGLTFVSALDVEEPGAAPRPRTRPASPATSRATWW</sequence>
<evidence type="ECO:0000259" key="2">
    <source>
        <dbReference type="Pfam" id="PF01345"/>
    </source>
</evidence>
<feature type="domain" description="DUF11" evidence="2">
    <location>
        <begin position="1698"/>
        <end position="1817"/>
    </location>
</feature>
<keyword evidence="4" id="KW-1185">Reference proteome</keyword>
<dbReference type="EMBL" id="AP027729">
    <property type="protein sequence ID" value="BDZ41119.1"/>
    <property type="molecule type" value="Genomic_DNA"/>
</dbReference>
<feature type="domain" description="DUF11" evidence="2">
    <location>
        <begin position="1564"/>
        <end position="1690"/>
    </location>
</feature>
<protein>
    <recommendedName>
        <fullName evidence="2">DUF11 domain-containing protein</fullName>
    </recommendedName>
</protein>
<feature type="domain" description="DUF11" evidence="2">
    <location>
        <begin position="1415"/>
        <end position="1511"/>
    </location>
</feature>
<evidence type="ECO:0000256" key="1">
    <source>
        <dbReference type="SAM" id="MobiDB-lite"/>
    </source>
</evidence>
<name>A0ABM8FZ79_9CELL</name>
<feature type="compositionally biased region" description="Low complexity" evidence="1">
    <location>
        <begin position="1079"/>
        <end position="1095"/>
    </location>
</feature>
<feature type="compositionally biased region" description="Polar residues" evidence="1">
    <location>
        <begin position="200"/>
        <end position="222"/>
    </location>
</feature>
<feature type="region of interest" description="Disordered" evidence="1">
    <location>
        <begin position="1795"/>
        <end position="1818"/>
    </location>
</feature>
<dbReference type="PANTHER" id="PTHR34819:SF3">
    <property type="entry name" value="CELL SURFACE PROTEIN"/>
    <property type="match status" value="1"/>
</dbReference>
<dbReference type="PANTHER" id="PTHR34819">
    <property type="entry name" value="LARGE CYSTEINE-RICH PERIPLASMIC PROTEIN OMCB"/>
    <property type="match status" value="1"/>
</dbReference>
<dbReference type="Gene3D" id="2.60.40.740">
    <property type="match status" value="3"/>
</dbReference>
<feature type="region of interest" description="Disordered" evidence="1">
    <location>
        <begin position="1"/>
        <end position="39"/>
    </location>
</feature>
<dbReference type="InterPro" id="IPR001434">
    <property type="entry name" value="OmcB-like_DUF11"/>
</dbReference>
<evidence type="ECO:0000313" key="4">
    <source>
        <dbReference type="Proteomes" id="UP001321475"/>
    </source>
</evidence>
<feature type="region of interest" description="Disordered" evidence="1">
    <location>
        <begin position="1877"/>
        <end position="1901"/>
    </location>
</feature>
<feature type="region of interest" description="Disordered" evidence="1">
    <location>
        <begin position="1073"/>
        <end position="1102"/>
    </location>
</feature>